<evidence type="ECO:0000313" key="3">
    <source>
        <dbReference type="Proteomes" id="UP000001127"/>
    </source>
</evidence>
<keyword evidence="3" id="KW-1185">Reference proteome</keyword>
<dbReference type="GeneID" id="5601421"/>
<dbReference type="RefSeq" id="YP_001468569.1">
    <property type="nucleotide sequence ID" value="NC_009811.2"/>
</dbReference>
<name>A8AT23_BPA51</name>
<dbReference type="Proteomes" id="UP000001127">
    <property type="component" value="Genome"/>
</dbReference>
<sequence>MMTIEQKLAIITTMGNAEGWDTDYRLHSLSKTVAVVNQLEEGASEVLIDGLTSEQLSYFVERLEAYKLFTIRVETWRENHLRLYLKGVNTIEELAGIQQVKNKLECAYEQLNDATSALGDILANEQLVIINAENFFLAKNIEDTRKALNKTITKLARYNEALETNKEEIDKYIFKSKTKN</sequence>
<feature type="coiled-coil region" evidence="1">
    <location>
        <begin position="141"/>
        <end position="168"/>
    </location>
</feature>
<protein>
    <submittedName>
        <fullName evidence="2">Gp189</fullName>
    </submittedName>
</protein>
<organism evidence="2 3">
    <name type="scientific">Listeria phage A511</name>
    <dbReference type="NCBI Taxonomy" id="2908169"/>
    <lineage>
        <taxon>Viruses</taxon>
        <taxon>Duplodnaviria</taxon>
        <taxon>Heunggongvirae</taxon>
        <taxon>Uroviricota</taxon>
        <taxon>Caudoviricetes</taxon>
        <taxon>Herelleviridae</taxon>
        <taxon>Jasinskavirinae</taxon>
        <taxon>Pecentumvirus</taxon>
        <taxon>Listeria phage A511</taxon>
    </lineage>
</organism>
<evidence type="ECO:0000256" key="1">
    <source>
        <dbReference type="SAM" id="Coils"/>
    </source>
</evidence>
<keyword evidence="1" id="KW-0175">Coiled coil</keyword>
<proteinExistence type="predicted"/>
<dbReference type="EMBL" id="DQ003638">
    <property type="protein sequence ID" value="AAY52970.1"/>
    <property type="molecule type" value="Genomic_DNA"/>
</dbReference>
<evidence type="ECO:0000313" key="2">
    <source>
        <dbReference type="EMBL" id="AAY52970.1"/>
    </source>
</evidence>
<dbReference type="KEGG" id="vg:5601421"/>
<reference evidence="2 3" key="1">
    <citation type="journal article" date="2008" name="J. Bacteriol.">
        <title>The terminally redundant, nonpermuted genome of Listeria bacteriophage A511: a model for the SPO1-like myoviruses of gram-positive bacteria.</title>
        <authorList>
            <person name="Klumpp J."/>
            <person name="Dorscht J."/>
            <person name="Lurz R."/>
            <person name="Bielmann R."/>
            <person name="Wieland M."/>
            <person name="Zimmer M."/>
            <person name="Calendar R."/>
            <person name="Loessner M.J."/>
        </authorList>
    </citation>
    <scope>NUCLEOTIDE SEQUENCE [LARGE SCALE GENOMIC DNA]</scope>
</reference>
<accession>A8AT23</accession>